<name>A0A7C0YDM6_9BACT</name>
<organism evidence="2">
    <name type="scientific">Thermosulfidibacter takaii</name>
    <dbReference type="NCBI Taxonomy" id="412593"/>
    <lineage>
        <taxon>Bacteria</taxon>
        <taxon>Pseudomonadati</taxon>
        <taxon>Thermosulfidibacterota</taxon>
        <taxon>Thermosulfidibacteria</taxon>
        <taxon>Thermosulfidibacterales</taxon>
        <taxon>Thermosulfidibacteraceae</taxon>
    </lineage>
</organism>
<evidence type="ECO:0000256" key="1">
    <source>
        <dbReference type="SAM" id="SignalP"/>
    </source>
</evidence>
<accession>A0A7C0YDM6</accession>
<gene>
    <name evidence="2" type="ORF">ENF32_04560</name>
</gene>
<proteinExistence type="predicted"/>
<keyword evidence="1" id="KW-0732">Signal</keyword>
<feature type="non-terminal residue" evidence="2">
    <location>
        <position position="93"/>
    </location>
</feature>
<sequence length="93" mass="10366">MKGRVKKGVLLALAVALALTVSLGPVTARGTTTAALPDFTRIAKEANEFVVNIYTTQVIERRVLGPEDMFRFFFGDKFGPFFPGMPRKFKRRS</sequence>
<dbReference type="AlphaFoldDB" id="A0A7C0YDM6"/>
<dbReference type="EMBL" id="DQWS01000171">
    <property type="protein sequence ID" value="HDD53319.1"/>
    <property type="molecule type" value="Genomic_DNA"/>
</dbReference>
<feature type="chain" id="PRO_5027914355" evidence="1">
    <location>
        <begin position="29"/>
        <end position="93"/>
    </location>
</feature>
<dbReference type="Proteomes" id="UP000885690">
    <property type="component" value="Unassembled WGS sequence"/>
</dbReference>
<comment type="caution">
    <text evidence="2">The sequence shown here is derived from an EMBL/GenBank/DDBJ whole genome shotgun (WGS) entry which is preliminary data.</text>
</comment>
<protein>
    <submittedName>
        <fullName evidence="2">Uncharacterized protein</fullName>
    </submittedName>
</protein>
<reference evidence="2" key="1">
    <citation type="journal article" date="2020" name="mSystems">
        <title>Genome- and Community-Level Interaction Insights into Carbon Utilization and Element Cycling Functions of Hydrothermarchaeota in Hydrothermal Sediment.</title>
        <authorList>
            <person name="Zhou Z."/>
            <person name="Liu Y."/>
            <person name="Xu W."/>
            <person name="Pan J."/>
            <person name="Luo Z.H."/>
            <person name="Li M."/>
        </authorList>
    </citation>
    <scope>NUCLEOTIDE SEQUENCE [LARGE SCALE GENOMIC DNA]</scope>
    <source>
        <strain evidence="2">HyVt-115</strain>
    </source>
</reference>
<evidence type="ECO:0000313" key="2">
    <source>
        <dbReference type="EMBL" id="HDD53319.1"/>
    </source>
</evidence>
<feature type="signal peptide" evidence="1">
    <location>
        <begin position="1"/>
        <end position="28"/>
    </location>
</feature>